<dbReference type="Pfam" id="PF14451">
    <property type="entry name" value="Ub-Mut7C"/>
    <property type="match status" value="1"/>
</dbReference>
<dbReference type="RefSeq" id="WP_378999225.1">
    <property type="nucleotide sequence ID" value="NZ_JBHSMT010000028.1"/>
</dbReference>
<dbReference type="Proteomes" id="UP001596045">
    <property type="component" value="Unassembled WGS sequence"/>
</dbReference>
<dbReference type="PANTHER" id="PTHR39081">
    <property type="entry name" value="MUT7-C DOMAIN-CONTAINING PROTEIN"/>
    <property type="match status" value="1"/>
</dbReference>
<comment type="caution">
    <text evidence="3">The sequence shown here is derived from an EMBL/GenBank/DDBJ whole genome shotgun (WGS) entry which is preliminary data.</text>
</comment>
<dbReference type="InterPro" id="IPR016155">
    <property type="entry name" value="Mopterin_synth/thiamin_S_b"/>
</dbReference>
<dbReference type="InterPro" id="IPR002782">
    <property type="entry name" value="Mut7-C_RNAse_dom"/>
</dbReference>
<dbReference type="Pfam" id="PF01927">
    <property type="entry name" value="Mut7-C"/>
    <property type="match status" value="1"/>
</dbReference>
<feature type="domain" description="Ubiquitin Mut7-C" evidence="2">
    <location>
        <begin position="1"/>
        <end position="81"/>
    </location>
</feature>
<dbReference type="PANTHER" id="PTHR39081:SF1">
    <property type="entry name" value="MUT7-C RNASE DOMAIN-CONTAINING PROTEIN"/>
    <property type="match status" value="1"/>
</dbReference>
<gene>
    <name evidence="3" type="ORF">ACFPM8_17170</name>
</gene>
<accession>A0ABW0MFQ2</accession>
<dbReference type="InterPro" id="IPR027798">
    <property type="entry name" value="Ub_Mut7C"/>
</dbReference>
<dbReference type="EMBL" id="JBHSMT010000028">
    <property type="protein sequence ID" value="MFC5475696.1"/>
    <property type="molecule type" value="Genomic_DNA"/>
</dbReference>
<proteinExistence type="predicted"/>
<evidence type="ECO:0000259" key="2">
    <source>
        <dbReference type="Pfam" id="PF14451"/>
    </source>
</evidence>
<feature type="domain" description="Mut7-C RNAse" evidence="1">
    <location>
        <begin position="96"/>
        <end position="239"/>
    </location>
</feature>
<dbReference type="SUPFAM" id="SSF54285">
    <property type="entry name" value="MoaD/ThiS"/>
    <property type="match status" value="1"/>
</dbReference>
<organism evidence="3 4">
    <name type="scientific">Paraherbaspirillum soli</name>
    <dbReference type="NCBI Taxonomy" id="631222"/>
    <lineage>
        <taxon>Bacteria</taxon>
        <taxon>Pseudomonadati</taxon>
        <taxon>Pseudomonadota</taxon>
        <taxon>Betaproteobacteria</taxon>
        <taxon>Burkholderiales</taxon>
        <taxon>Oxalobacteraceae</taxon>
        <taxon>Paraherbaspirillum</taxon>
    </lineage>
</organism>
<sequence>MTIATFRFYEELNGFLAPERRRREFQCSCARAATTKHMIEALGVPHTEVELVLLNGESVGFDRLLKNGDRVAVYPKFEALDISPLLQVREHPMRVTRFVADAHLGGLAHLLRMTGFDTLYDNNFEDSEIENIAAREGRIVLTRDRELLKRRTITHGCYVHAIKSTQQLGEIFDRLDLARSARPFTLCLHCNAPLRAIDKSQVQLRVPPAVRERFEHFSTCDVCLRVFWEGSHWRCMRTLLDGIMPAG</sequence>
<evidence type="ECO:0000313" key="4">
    <source>
        <dbReference type="Proteomes" id="UP001596045"/>
    </source>
</evidence>
<evidence type="ECO:0000313" key="3">
    <source>
        <dbReference type="EMBL" id="MFC5475696.1"/>
    </source>
</evidence>
<evidence type="ECO:0000259" key="1">
    <source>
        <dbReference type="Pfam" id="PF01927"/>
    </source>
</evidence>
<keyword evidence="4" id="KW-1185">Reference proteome</keyword>
<reference evidence="4" key="1">
    <citation type="journal article" date="2019" name="Int. J. Syst. Evol. Microbiol.">
        <title>The Global Catalogue of Microorganisms (GCM) 10K type strain sequencing project: providing services to taxonomists for standard genome sequencing and annotation.</title>
        <authorList>
            <consortium name="The Broad Institute Genomics Platform"/>
            <consortium name="The Broad Institute Genome Sequencing Center for Infectious Disease"/>
            <person name="Wu L."/>
            <person name="Ma J."/>
        </authorList>
    </citation>
    <scope>NUCLEOTIDE SEQUENCE [LARGE SCALE GENOMIC DNA]</scope>
    <source>
        <strain evidence="4">JCM 17066</strain>
    </source>
</reference>
<name>A0ABW0MFQ2_9BURK</name>
<protein>
    <submittedName>
        <fullName evidence="3">Mut7-C RNAse domain-containing protein</fullName>
    </submittedName>
</protein>